<dbReference type="PANTHER" id="PTHR12542">
    <property type="entry name" value="EXOCYST COMPLEX PROTEIN EXO70"/>
    <property type="match status" value="1"/>
</dbReference>
<keyword evidence="3" id="KW-0653">Protein transport</keyword>
<organism evidence="6 7">
    <name type="scientific">Nepenthes gracilis</name>
    <name type="common">Slender pitcher plant</name>
    <dbReference type="NCBI Taxonomy" id="150966"/>
    <lineage>
        <taxon>Eukaryota</taxon>
        <taxon>Viridiplantae</taxon>
        <taxon>Streptophyta</taxon>
        <taxon>Embryophyta</taxon>
        <taxon>Tracheophyta</taxon>
        <taxon>Spermatophyta</taxon>
        <taxon>Magnoliopsida</taxon>
        <taxon>eudicotyledons</taxon>
        <taxon>Gunneridae</taxon>
        <taxon>Pentapetalae</taxon>
        <taxon>Caryophyllales</taxon>
        <taxon>Nepenthaceae</taxon>
        <taxon>Nepenthes</taxon>
    </lineage>
</organism>
<comment type="function">
    <text evidence="3">Component of the exocyst complex.</text>
</comment>
<evidence type="ECO:0000256" key="1">
    <source>
        <dbReference type="ARBA" id="ARBA00006756"/>
    </source>
</evidence>
<dbReference type="SUPFAM" id="SSF74788">
    <property type="entry name" value="Cullin repeat-like"/>
    <property type="match status" value="1"/>
</dbReference>
<accession>A0AAD3XES8</accession>
<dbReference type="Proteomes" id="UP001279734">
    <property type="component" value="Unassembled WGS sequence"/>
</dbReference>
<dbReference type="AlphaFoldDB" id="A0AAD3XES8"/>
<feature type="region of interest" description="Disordered" evidence="4">
    <location>
        <begin position="178"/>
        <end position="217"/>
    </location>
</feature>
<gene>
    <name evidence="6" type="ORF">Nepgr_004089</name>
</gene>
<dbReference type="EMBL" id="BSYO01000003">
    <property type="protein sequence ID" value="GMH02250.1"/>
    <property type="molecule type" value="Genomic_DNA"/>
</dbReference>
<dbReference type="PANTHER" id="PTHR12542:SF127">
    <property type="entry name" value="EXOCYST COMPLEX COMPONENT EXO70C1"/>
    <property type="match status" value="1"/>
</dbReference>
<name>A0AAD3XES8_NEPGR</name>
<dbReference type="Pfam" id="PF03081">
    <property type="entry name" value="Exo70_C"/>
    <property type="match status" value="1"/>
</dbReference>
<dbReference type="InterPro" id="IPR004140">
    <property type="entry name" value="Exo70"/>
</dbReference>
<dbReference type="GO" id="GO:0000145">
    <property type="term" value="C:exocyst"/>
    <property type="evidence" value="ECO:0007669"/>
    <property type="project" value="InterPro"/>
</dbReference>
<proteinExistence type="inferred from homology"/>
<dbReference type="Gene3D" id="1.20.1280.170">
    <property type="entry name" value="Exocyst complex component Exo70"/>
    <property type="match status" value="1"/>
</dbReference>
<evidence type="ECO:0000256" key="2">
    <source>
        <dbReference type="ARBA" id="ARBA00022448"/>
    </source>
</evidence>
<sequence>MEKSDSLSDEMVDKRIEALPYILDLQKIQSSDQQIQAMDDNGGENANVVESSSWLDRQEPSFDDVDEIDRLISSLSSIADKSNPLEIPGTRVETFAQMVQSRIDEYESGSFRFGQNSDQDSVLMDAVSRISKLTKLLGEFSSGSAKSLSSRTSVVLQRAMMFMEEELQIFLEGSISSSNANAPEPNNQKLTSKQLSSSKWNRQESKQNASTDPETKITAEEELFPAISDEAISRMKKIASLMISAGYGIECCQVYSILRRKAFKEAMKQQGFEKISIDEVQKMQWEALEGHMATWIKVVKYSAKVLLPGETKLCCSIFCDFPSIGEEMSTNLATAVILLFLNFAEAIAMTKRSAERLFKVLDIYETLSELISAFDDSLYSKECADELRSDISAVRRRLGEAAVCIFCDLENSIRSDVAGNPVPTGSVHPLTRYTMNYLRYACDFKDALDQVFSQHHQRSEQSKEYLLATGEKRNDPDEDDISPFAEKITSVMELLDANLEVKSKLYKDPSLRYIFMMNNSRYILQKIKESTEIHELLGDSSLRKRSSELRGYHKNYQRETWSKALQCLSYEGLQVNGKVHKPTLKERFKNFNQLFDDIHKTQSTWVVNDEQLQSELRVSISAVMIPAYRSFLARFGHYLTAGRQEEKYIKYQPEDIEAAIEELFDGNLAPVARRKN</sequence>
<evidence type="ECO:0000256" key="4">
    <source>
        <dbReference type="SAM" id="MobiDB-lite"/>
    </source>
</evidence>
<keyword evidence="3" id="KW-0268">Exocytosis</keyword>
<dbReference type="InterPro" id="IPR046364">
    <property type="entry name" value="Exo70_C"/>
</dbReference>
<dbReference type="GO" id="GO:0005546">
    <property type="term" value="F:phosphatidylinositol-4,5-bisphosphate binding"/>
    <property type="evidence" value="ECO:0007669"/>
    <property type="project" value="InterPro"/>
</dbReference>
<evidence type="ECO:0000256" key="3">
    <source>
        <dbReference type="RuleBase" id="RU365026"/>
    </source>
</evidence>
<dbReference type="GO" id="GO:0006887">
    <property type="term" value="P:exocytosis"/>
    <property type="evidence" value="ECO:0007669"/>
    <property type="project" value="UniProtKB-KW"/>
</dbReference>
<protein>
    <recommendedName>
        <fullName evidence="3">Exocyst subunit Exo70 family protein</fullName>
    </recommendedName>
</protein>
<feature type="domain" description="Exocyst complex subunit Exo70 C-terminal" evidence="5">
    <location>
        <begin position="294"/>
        <end position="661"/>
    </location>
</feature>
<evidence type="ECO:0000313" key="7">
    <source>
        <dbReference type="Proteomes" id="UP001279734"/>
    </source>
</evidence>
<comment type="similarity">
    <text evidence="1 3">Belongs to the EXO70 family.</text>
</comment>
<reference evidence="6" key="1">
    <citation type="submission" date="2023-05" db="EMBL/GenBank/DDBJ databases">
        <title>Nepenthes gracilis genome sequencing.</title>
        <authorList>
            <person name="Fukushima K."/>
        </authorList>
    </citation>
    <scope>NUCLEOTIDE SEQUENCE</scope>
    <source>
        <strain evidence="6">SING2019-196</strain>
    </source>
</reference>
<dbReference type="GO" id="GO:0015031">
    <property type="term" value="P:protein transport"/>
    <property type="evidence" value="ECO:0007669"/>
    <property type="project" value="UniProtKB-KW"/>
</dbReference>
<evidence type="ECO:0000313" key="6">
    <source>
        <dbReference type="EMBL" id="GMH02250.1"/>
    </source>
</evidence>
<dbReference type="InterPro" id="IPR016159">
    <property type="entry name" value="Cullin_repeat-like_dom_sf"/>
</dbReference>
<keyword evidence="7" id="KW-1185">Reference proteome</keyword>
<comment type="caution">
    <text evidence="6">The sequence shown here is derived from an EMBL/GenBank/DDBJ whole genome shotgun (WGS) entry which is preliminary data.</text>
</comment>
<evidence type="ECO:0000259" key="5">
    <source>
        <dbReference type="Pfam" id="PF03081"/>
    </source>
</evidence>
<keyword evidence="2 3" id="KW-0813">Transport</keyword>
<feature type="compositionally biased region" description="Low complexity" evidence="4">
    <location>
        <begin position="178"/>
        <end position="199"/>
    </location>
</feature>